<reference evidence="7" key="1">
    <citation type="submission" date="2020-10" db="EMBL/GenBank/DDBJ databases">
        <authorList>
            <person name="Gilroy R."/>
        </authorList>
    </citation>
    <scope>NUCLEOTIDE SEQUENCE</scope>
    <source>
        <strain evidence="7">CHK184-20233</strain>
    </source>
</reference>
<organism evidence="7 8">
    <name type="scientific">Candidatus Onthousia excrementipullorum</name>
    <dbReference type="NCBI Taxonomy" id="2840884"/>
    <lineage>
        <taxon>Bacteria</taxon>
        <taxon>Bacillati</taxon>
        <taxon>Bacillota</taxon>
        <taxon>Bacilli</taxon>
        <taxon>Candidatus Onthousia</taxon>
    </lineage>
</organism>
<dbReference type="GO" id="GO:0009898">
    <property type="term" value="C:cytoplasmic side of plasma membrane"/>
    <property type="evidence" value="ECO:0007669"/>
    <property type="project" value="TreeGrafter"/>
</dbReference>
<dbReference type="EMBL" id="DVHC01000068">
    <property type="protein sequence ID" value="HIR59861.1"/>
    <property type="molecule type" value="Genomic_DNA"/>
</dbReference>
<dbReference type="PIRSF" id="PIRSF003101">
    <property type="entry name" value="FtsA"/>
    <property type="match status" value="1"/>
</dbReference>
<evidence type="ECO:0000256" key="3">
    <source>
        <dbReference type="ARBA" id="ARBA00023136"/>
    </source>
</evidence>
<proteinExistence type="inferred from homology"/>
<dbReference type="SUPFAM" id="SSF53067">
    <property type="entry name" value="Actin-like ATPase domain"/>
    <property type="match status" value="2"/>
</dbReference>
<dbReference type="Proteomes" id="UP000824232">
    <property type="component" value="Unassembled WGS sequence"/>
</dbReference>
<keyword evidence="3" id="KW-0472">Membrane</keyword>
<dbReference type="InterPro" id="IPR050696">
    <property type="entry name" value="FtsA/MreB"/>
</dbReference>
<dbReference type="InterPro" id="IPR020823">
    <property type="entry name" value="Cell_div_FtsA"/>
</dbReference>
<evidence type="ECO:0000256" key="1">
    <source>
        <dbReference type="ARBA" id="ARBA00022475"/>
    </source>
</evidence>
<dbReference type="SMART" id="SM00842">
    <property type="entry name" value="FtsA"/>
    <property type="match status" value="1"/>
</dbReference>
<keyword evidence="4 5" id="KW-0131">Cell cycle</keyword>
<dbReference type="PANTHER" id="PTHR32432:SF4">
    <property type="entry name" value="CELL DIVISION PROTEIN FTSA"/>
    <property type="match status" value="1"/>
</dbReference>
<dbReference type="GO" id="GO:0051301">
    <property type="term" value="P:cell division"/>
    <property type="evidence" value="ECO:0007669"/>
    <property type="project" value="UniProtKB-KW"/>
</dbReference>
<comment type="subunit">
    <text evidence="5">Interacts with FtsZ.</text>
</comment>
<feature type="domain" description="SHS2" evidence="6">
    <location>
        <begin position="5"/>
        <end position="193"/>
    </location>
</feature>
<dbReference type="InterPro" id="IPR003494">
    <property type="entry name" value="SHS2_FtsA"/>
</dbReference>
<sequence>MNHIYTGLDIGNGEIKIVVVNACNASDNNYHVLASTSVKTLGLKKNTIYDEKKLKNSLIHAVKITEEKLGMKIREVILTLPANRASMTMESGLVNIRDDKVRGRDIDAVIKDTVEDTYDNTRELVSCLPISFTVDDEASVINPLGEIGDKLFLKAVVATSPKEEIYPFINIVRSIGINITDIIYNTQADYYTVATKELDRKMGAIINIGADITSIGVFNKGIMIKNSYLPVGSSSVDKDIAFIYKVDLREARKLKETFALSSSRYADSNDSVNITNKENKKLTINQIQISEVIESRIKEILKLAKNEINRLTKREISYIIVVGGISELAGFNYVVEETLGSASSCFNMSIIGARHNKYTSAVGACKYFDKKCMLKERDINMFSLDEINNFISPKKKNANNDNMTNKFFGHFFDN</sequence>
<evidence type="ECO:0000256" key="2">
    <source>
        <dbReference type="ARBA" id="ARBA00022618"/>
    </source>
</evidence>
<dbReference type="InterPro" id="IPR043129">
    <property type="entry name" value="ATPase_NBD"/>
</dbReference>
<evidence type="ECO:0000313" key="8">
    <source>
        <dbReference type="Proteomes" id="UP000824232"/>
    </source>
</evidence>
<comment type="caution">
    <text evidence="7">The sequence shown here is derived from an EMBL/GenBank/DDBJ whole genome shotgun (WGS) entry which is preliminary data.</text>
</comment>
<reference evidence="7" key="2">
    <citation type="journal article" date="2021" name="PeerJ">
        <title>Extensive microbial diversity within the chicken gut microbiome revealed by metagenomics and culture.</title>
        <authorList>
            <person name="Gilroy R."/>
            <person name="Ravi A."/>
            <person name="Getino M."/>
            <person name="Pursley I."/>
            <person name="Horton D.L."/>
            <person name="Alikhan N.F."/>
            <person name="Baker D."/>
            <person name="Gharbi K."/>
            <person name="Hall N."/>
            <person name="Watson M."/>
            <person name="Adriaenssens E.M."/>
            <person name="Foster-Nyarko E."/>
            <person name="Jarju S."/>
            <person name="Secka A."/>
            <person name="Antonio M."/>
            <person name="Oren A."/>
            <person name="Chaudhuri R.R."/>
            <person name="La Ragione R."/>
            <person name="Hildebrand F."/>
            <person name="Pallen M.J."/>
        </authorList>
    </citation>
    <scope>NUCLEOTIDE SEQUENCE</scope>
    <source>
        <strain evidence="7">CHK184-20233</strain>
    </source>
</reference>
<accession>A0A9D1DVM9</accession>
<comment type="similarity">
    <text evidence="5">Belongs to the FtsA/MreB family.</text>
</comment>
<evidence type="ECO:0000256" key="5">
    <source>
        <dbReference type="PIRNR" id="PIRNR003101"/>
    </source>
</evidence>
<dbReference type="Pfam" id="PF14450">
    <property type="entry name" value="FtsA"/>
    <property type="match status" value="1"/>
</dbReference>
<evidence type="ECO:0000313" key="7">
    <source>
        <dbReference type="EMBL" id="HIR59861.1"/>
    </source>
</evidence>
<keyword evidence="1" id="KW-1003">Cell membrane</keyword>
<dbReference type="Gene3D" id="3.30.420.40">
    <property type="match status" value="2"/>
</dbReference>
<dbReference type="PANTHER" id="PTHR32432">
    <property type="entry name" value="CELL DIVISION PROTEIN FTSA-RELATED"/>
    <property type="match status" value="1"/>
</dbReference>
<evidence type="ECO:0000259" key="6">
    <source>
        <dbReference type="SMART" id="SM00842"/>
    </source>
</evidence>
<protein>
    <recommendedName>
        <fullName evidence="5">Cell division protein FtsA</fullName>
    </recommendedName>
</protein>
<dbReference type="Pfam" id="PF02491">
    <property type="entry name" value="SHS2_FTSA"/>
    <property type="match status" value="1"/>
</dbReference>
<keyword evidence="2 5" id="KW-0132">Cell division</keyword>
<comment type="function">
    <text evidence="5">Cell division protein that is involved in the assembly of the Z ring. May serve as a membrane anchor for the Z ring.</text>
</comment>
<dbReference type="GO" id="GO:0032153">
    <property type="term" value="C:cell division site"/>
    <property type="evidence" value="ECO:0007669"/>
    <property type="project" value="TreeGrafter"/>
</dbReference>
<name>A0A9D1DVM9_9FIRM</name>
<gene>
    <name evidence="7" type="ORF">IAB38_07500</name>
</gene>
<dbReference type="AlphaFoldDB" id="A0A9D1DVM9"/>
<evidence type="ECO:0000256" key="4">
    <source>
        <dbReference type="ARBA" id="ARBA00023306"/>
    </source>
</evidence>